<evidence type="ECO:0000256" key="3">
    <source>
        <dbReference type="ARBA" id="ARBA00023128"/>
    </source>
</evidence>
<dbReference type="GO" id="GO:0047496">
    <property type="term" value="P:vesicle transport along microtubule"/>
    <property type="evidence" value="ECO:0007669"/>
    <property type="project" value="TreeGrafter"/>
</dbReference>
<accession>A0A8R1XVK2</accession>
<dbReference type="AlphaFoldDB" id="A0A8R1XVK2"/>
<feature type="coiled-coil region" evidence="4">
    <location>
        <begin position="146"/>
        <end position="236"/>
    </location>
</feature>
<evidence type="ECO:0000313" key="7">
    <source>
        <dbReference type="EnsemblMetazoa" id="OVOC1321.1"/>
    </source>
</evidence>
<keyword evidence="2 4" id="KW-0175">Coiled coil</keyword>
<dbReference type="EnsemblMetazoa" id="OVOC1321.1">
    <property type="protein sequence ID" value="OVOC1321.1"/>
    <property type="gene ID" value="WBGene00238130"/>
</dbReference>
<dbReference type="SMART" id="SM01424">
    <property type="entry name" value="HAP1_N"/>
    <property type="match status" value="1"/>
</dbReference>
<comment type="subcellular location">
    <subcellularLocation>
        <location evidence="1">Mitochondrion</location>
    </subcellularLocation>
</comment>
<feature type="coiled-coil region" evidence="4">
    <location>
        <begin position="24"/>
        <end position="51"/>
    </location>
</feature>
<dbReference type="PANTHER" id="PTHR15751">
    <property type="entry name" value="TRAFFICKING KINESIN-BINDING PROTEIN"/>
    <property type="match status" value="1"/>
</dbReference>
<reference evidence="8" key="1">
    <citation type="submission" date="2013-10" db="EMBL/GenBank/DDBJ databases">
        <title>Genome sequencing of Onchocerca volvulus.</title>
        <authorList>
            <person name="Cotton J."/>
            <person name="Tsai J."/>
            <person name="Stanley E."/>
            <person name="Tracey A."/>
            <person name="Holroyd N."/>
            <person name="Lustigman S."/>
            <person name="Berriman M."/>
        </authorList>
    </citation>
    <scope>NUCLEOTIDE SEQUENCE</scope>
</reference>
<dbReference type="GO" id="GO:0017022">
    <property type="term" value="F:myosin binding"/>
    <property type="evidence" value="ECO:0007669"/>
    <property type="project" value="TreeGrafter"/>
</dbReference>
<feature type="region of interest" description="Disordered" evidence="5">
    <location>
        <begin position="422"/>
        <end position="444"/>
    </location>
</feature>
<dbReference type="GO" id="GO:0048311">
    <property type="term" value="P:mitochondrion distribution"/>
    <property type="evidence" value="ECO:0007669"/>
    <property type="project" value="TreeGrafter"/>
</dbReference>
<dbReference type="PANTHER" id="PTHR15751:SF12">
    <property type="entry name" value="TRAFFICKING KINESIN-BINDING PROTEIN MILT"/>
    <property type="match status" value="1"/>
</dbReference>
<evidence type="ECO:0000256" key="2">
    <source>
        <dbReference type="ARBA" id="ARBA00023054"/>
    </source>
</evidence>
<dbReference type="Proteomes" id="UP000024404">
    <property type="component" value="Unassembled WGS sequence"/>
</dbReference>
<feature type="domain" description="HAP1 N-terminal" evidence="6">
    <location>
        <begin position="3"/>
        <end position="229"/>
    </location>
</feature>
<evidence type="ECO:0000256" key="1">
    <source>
        <dbReference type="ARBA" id="ARBA00004173"/>
    </source>
</evidence>
<dbReference type="EMBL" id="CMVM020000036">
    <property type="status" value="NOT_ANNOTATED_CDS"/>
    <property type="molecule type" value="Genomic_DNA"/>
</dbReference>
<keyword evidence="8" id="KW-1185">Reference proteome</keyword>
<keyword evidence="3" id="KW-0496">Mitochondrion</keyword>
<proteinExistence type="predicted"/>
<dbReference type="OMA" id="DQYAELM"/>
<evidence type="ECO:0000256" key="4">
    <source>
        <dbReference type="SAM" id="Coils"/>
    </source>
</evidence>
<reference evidence="7" key="2">
    <citation type="submission" date="2022-06" db="UniProtKB">
        <authorList>
            <consortium name="EnsemblMetazoa"/>
        </authorList>
    </citation>
    <scope>IDENTIFICATION</scope>
</reference>
<evidence type="ECO:0000313" key="8">
    <source>
        <dbReference type="Proteomes" id="UP000024404"/>
    </source>
</evidence>
<feature type="coiled-coil region" evidence="4">
    <location>
        <begin position="86"/>
        <end position="120"/>
    </location>
</feature>
<feature type="region of interest" description="Disordered" evidence="5">
    <location>
        <begin position="351"/>
        <end position="383"/>
    </location>
</feature>
<protein>
    <submittedName>
        <fullName evidence="7">HAP1 N-terminal domain-containing protein</fullName>
    </submittedName>
</protein>
<dbReference type="GO" id="GO:0031410">
    <property type="term" value="C:cytoplasmic vesicle"/>
    <property type="evidence" value="ECO:0007669"/>
    <property type="project" value="TreeGrafter"/>
</dbReference>
<sequence length="644" mass="73959">MYWLLFKKIILQKEKDLELAAKIGQSLLEQNHELQTKNEFLEEALNASNDMVVQLRHDLHIRSNLLRFYTDYDIDSDAYIPGQSNSENLQRKIKRLEDENQSLKNESTNLKKMFSELEENEQLHILKWTKQLDTANEKICNLQLLLAERSEECEIQNSEVEKLLREVASRSTHEKMLANEVNDLHQQLQEALTMHKELMAQVADLQERYTEVLAMLHDAEEELRKFRQNQSAYRTSTPDSLYDSLASEIEASDSGFYNSINNPKILTRQQDVPPKMDMNHLSNKLEVIKANQTSNEMTTRSVATVTDPLPSNRCRQNSHNDDNVVDVPNHILAKLLRRSHHPLFPSTLLGNISTSSNDEQPELSSISKSEVNTNSAKTNPSQQRRQLFDEIVLKNNASKYPACFMYDLNRISGCISGPLSRTASTDSLSNYEGPKMGEPGRPGTRDLDWSIRKLNIRRQIEREYARFRRERGLLPLNTSFFNILSNKMSSNLMEKYYWPRIMQQEVLPSNSDELQKKHKITNDPSRIFKRGKIFSNVDSFASLHDNLAQGIVFRSAISVTRSVTPVRQKSKIFICDTSSSSSCLLEALALSMPSKALPLSLTPKRLIRFQSIDNLNHDLLATTTTTTFFLPEQLKINLRKANIL</sequence>
<name>A0A8R1XVK2_ONCVO</name>
<evidence type="ECO:0000259" key="6">
    <source>
        <dbReference type="SMART" id="SM01424"/>
    </source>
</evidence>
<dbReference type="InterPro" id="IPR006933">
    <property type="entry name" value="HAP1_N"/>
</dbReference>
<dbReference type="InterPro" id="IPR051946">
    <property type="entry name" value="Intracell_Traff-Reg"/>
</dbReference>
<dbReference type="GO" id="GO:0006605">
    <property type="term" value="P:protein targeting"/>
    <property type="evidence" value="ECO:0007669"/>
    <property type="project" value="TreeGrafter"/>
</dbReference>
<dbReference type="Pfam" id="PF04849">
    <property type="entry name" value="HAP1_N"/>
    <property type="match status" value="1"/>
</dbReference>
<evidence type="ECO:0000256" key="5">
    <source>
        <dbReference type="SAM" id="MobiDB-lite"/>
    </source>
</evidence>
<organism evidence="7 8">
    <name type="scientific">Onchocerca volvulus</name>
    <dbReference type="NCBI Taxonomy" id="6282"/>
    <lineage>
        <taxon>Eukaryota</taxon>
        <taxon>Metazoa</taxon>
        <taxon>Ecdysozoa</taxon>
        <taxon>Nematoda</taxon>
        <taxon>Chromadorea</taxon>
        <taxon>Rhabditida</taxon>
        <taxon>Spirurina</taxon>
        <taxon>Spiruromorpha</taxon>
        <taxon>Filarioidea</taxon>
        <taxon>Onchocercidae</taxon>
        <taxon>Onchocerca</taxon>
    </lineage>
</organism>
<dbReference type="GO" id="GO:0005739">
    <property type="term" value="C:mitochondrion"/>
    <property type="evidence" value="ECO:0007669"/>
    <property type="project" value="UniProtKB-SubCell"/>
</dbReference>